<feature type="transmembrane region" description="Helical" evidence="7">
    <location>
        <begin position="403"/>
        <end position="425"/>
    </location>
</feature>
<feature type="transmembrane region" description="Helical" evidence="7">
    <location>
        <begin position="355"/>
        <end position="382"/>
    </location>
</feature>
<comment type="subcellular location">
    <subcellularLocation>
        <location evidence="1">Cell membrane</location>
        <topology evidence="1">Multi-pass membrane protein</topology>
    </subcellularLocation>
</comment>
<accession>A0A1Q8CG98</accession>
<dbReference type="InterPro" id="IPR050250">
    <property type="entry name" value="Macrolide_Exporter_MacB"/>
</dbReference>
<evidence type="ECO:0000256" key="3">
    <source>
        <dbReference type="ARBA" id="ARBA00022692"/>
    </source>
</evidence>
<evidence type="ECO:0000259" key="8">
    <source>
        <dbReference type="Pfam" id="PF02687"/>
    </source>
</evidence>
<dbReference type="Pfam" id="PF02687">
    <property type="entry name" value="FtsX"/>
    <property type="match status" value="2"/>
</dbReference>
<protein>
    <submittedName>
        <fullName evidence="9">Permease</fullName>
    </submittedName>
</protein>
<dbReference type="PANTHER" id="PTHR30572:SF4">
    <property type="entry name" value="ABC TRANSPORTER PERMEASE YTRF"/>
    <property type="match status" value="1"/>
</dbReference>
<dbReference type="GO" id="GO:0022857">
    <property type="term" value="F:transmembrane transporter activity"/>
    <property type="evidence" value="ECO:0007669"/>
    <property type="project" value="TreeGrafter"/>
</dbReference>
<feature type="transmembrane region" description="Helical" evidence="7">
    <location>
        <begin position="277"/>
        <end position="303"/>
    </location>
</feature>
<reference evidence="9 10" key="1">
    <citation type="submission" date="2016-12" db="EMBL/GenBank/DDBJ databases">
        <title>The draft genome sequence of Actinophytocola sp. 11-183.</title>
        <authorList>
            <person name="Wang W."/>
            <person name="Yuan L."/>
        </authorList>
    </citation>
    <scope>NUCLEOTIDE SEQUENCE [LARGE SCALE GENOMIC DNA]</scope>
    <source>
        <strain evidence="9 10">11-183</strain>
    </source>
</reference>
<dbReference type="RefSeq" id="WP_075128641.1">
    <property type="nucleotide sequence ID" value="NZ_MSIE01000056.1"/>
</dbReference>
<dbReference type="AlphaFoldDB" id="A0A1Q8CG98"/>
<dbReference type="Proteomes" id="UP000185596">
    <property type="component" value="Unassembled WGS sequence"/>
</dbReference>
<dbReference type="PANTHER" id="PTHR30572">
    <property type="entry name" value="MEMBRANE COMPONENT OF TRANSPORTER-RELATED"/>
    <property type="match status" value="1"/>
</dbReference>
<evidence type="ECO:0000256" key="2">
    <source>
        <dbReference type="ARBA" id="ARBA00022475"/>
    </source>
</evidence>
<dbReference type="EMBL" id="MSIE01000056">
    <property type="protein sequence ID" value="OLF13395.1"/>
    <property type="molecule type" value="Genomic_DNA"/>
</dbReference>
<feature type="transmembrane region" description="Helical" evidence="7">
    <location>
        <begin position="232"/>
        <end position="257"/>
    </location>
</feature>
<dbReference type="GO" id="GO:0005886">
    <property type="term" value="C:plasma membrane"/>
    <property type="evidence" value="ECO:0007669"/>
    <property type="project" value="UniProtKB-SubCell"/>
</dbReference>
<comment type="caution">
    <text evidence="9">The sequence shown here is derived from an EMBL/GenBank/DDBJ whole genome shotgun (WGS) entry which is preliminary data.</text>
</comment>
<evidence type="ECO:0000256" key="5">
    <source>
        <dbReference type="ARBA" id="ARBA00023136"/>
    </source>
</evidence>
<keyword evidence="5 7" id="KW-0472">Membrane</keyword>
<feature type="domain" description="ABC3 transporter permease C-terminal" evidence="8">
    <location>
        <begin position="623"/>
        <end position="735"/>
    </location>
</feature>
<keyword evidence="3 7" id="KW-0812">Transmembrane</keyword>
<evidence type="ECO:0000256" key="1">
    <source>
        <dbReference type="ARBA" id="ARBA00004651"/>
    </source>
</evidence>
<feature type="transmembrane region" description="Helical" evidence="7">
    <location>
        <begin position="324"/>
        <end position="343"/>
    </location>
</feature>
<keyword evidence="10" id="KW-1185">Reference proteome</keyword>
<comment type="similarity">
    <text evidence="6">Belongs to the ABC-4 integral membrane protein family.</text>
</comment>
<dbReference type="STRING" id="1912961.BU204_27355"/>
<feature type="domain" description="ABC3 transporter permease C-terminal" evidence="8">
    <location>
        <begin position="193"/>
        <end position="310"/>
    </location>
</feature>
<sequence>MNPVQLALRVLRADRRTRVATLLTAVGVAVATALVLLLASLPMAAEARAERALWQQPQYELSTGGGATISWSSSTDEIDGELITRVDVAPLVDPADVTLPPGIERLPGPGEMLQSPDLATLARERPPAELADRFGAEPVGLLGDDALRFPEQLVVLVGHSRDTMPDSAMELSSFGFGDAEPDELLSLLAGVGVVVLLVPSLVLVASASRLIAARRERRLAALRLAGATPAQVTAMVAAETGLAAVAGAVLGVAASPLLHRLAAFVPWAGGTWFAGDFVLPVWLVVPIALVVVVLVVGAAVAGLRRVVNTPLMATGTGYARKPLSWWRLLLVPAAVAVFFWTLTQASRQDGTMLPMLVALGVLMWSPSLVGPWITSALGGVFVRRWRRPAALLAGRRLRDDPKAAYRASAGVVLAAFAGSMALTLMPSLEAESGYYSQFREEVLYLTTSEDRAAAIVADADEALAGYGLDVRAARVDHADITSGQELHMAVVATCAEAKRLLPGTEGLTCRDAPAIYASQPLDLAKAGVHDPSTGSTVPLPADAPVAPMPAAADVVVVDPVLWPSGAPAQGVSVAVPATEKSREIVRTALLGASGGEQVISKEMMLGQQDTQLADLRRVTVIGLVTASLLAGVSAAISTAGSVMDRRRTFGALMAAGTPVRTLARALRAEAALPALVATLGAGALGTAVAVGLFGLVSQSAPVFSPWIAAPVVLGALVALLAAAVCAPALRRVRAEPLVDE</sequence>
<keyword evidence="2" id="KW-1003">Cell membrane</keyword>
<feature type="transmembrane region" description="Helical" evidence="7">
    <location>
        <begin position="707"/>
        <end position="729"/>
    </location>
</feature>
<gene>
    <name evidence="9" type="ORF">BU204_27355</name>
</gene>
<feature type="transmembrane region" description="Helical" evidence="7">
    <location>
        <begin position="620"/>
        <end position="643"/>
    </location>
</feature>
<evidence type="ECO:0000256" key="7">
    <source>
        <dbReference type="SAM" id="Phobius"/>
    </source>
</evidence>
<evidence type="ECO:0000256" key="6">
    <source>
        <dbReference type="ARBA" id="ARBA00038076"/>
    </source>
</evidence>
<evidence type="ECO:0000313" key="9">
    <source>
        <dbReference type="EMBL" id="OLF13395.1"/>
    </source>
</evidence>
<keyword evidence="4 7" id="KW-1133">Transmembrane helix</keyword>
<name>A0A1Q8CG98_9PSEU</name>
<dbReference type="OrthoDB" id="4871813at2"/>
<evidence type="ECO:0000256" key="4">
    <source>
        <dbReference type="ARBA" id="ARBA00022989"/>
    </source>
</evidence>
<feature type="transmembrane region" description="Helical" evidence="7">
    <location>
        <begin position="670"/>
        <end position="695"/>
    </location>
</feature>
<dbReference type="InterPro" id="IPR003838">
    <property type="entry name" value="ABC3_permease_C"/>
</dbReference>
<organism evidence="9 10">
    <name type="scientific">Actinophytocola xanthii</name>
    <dbReference type="NCBI Taxonomy" id="1912961"/>
    <lineage>
        <taxon>Bacteria</taxon>
        <taxon>Bacillati</taxon>
        <taxon>Actinomycetota</taxon>
        <taxon>Actinomycetes</taxon>
        <taxon>Pseudonocardiales</taxon>
        <taxon>Pseudonocardiaceae</taxon>
    </lineage>
</organism>
<feature type="transmembrane region" description="Helical" evidence="7">
    <location>
        <begin position="184"/>
        <end position="211"/>
    </location>
</feature>
<proteinExistence type="inferred from homology"/>
<evidence type="ECO:0000313" key="10">
    <source>
        <dbReference type="Proteomes" id="UP000185596"/>
    </source>
</evidence>